<accession>A0A5N5WWY6</accession>
<feature type="compositionally biased region" description="Basic and acidic residues" evidence="1">
    <location>
        <begin position="71"/>
        <end position="87"/>
    </location>
</feature>
<evidence type="ECO:0000256" key="1">
    <source>
        <dbReference type="SAM" id="MobiDB-lite"/>
    </source>
</evidence>
<keyword evidence="2" id="KW-1133">Transmembrane helix</keyword>
<reference evidence="3 4" key="1">
    <citation type="submission" date="2019-04" db="EMBL/GenBank/DDBJ databases">
        <title>Friends and foes A comparative genomics study of 23 Aspergillus species from section Flavi.</title>
        <authorList>
            <consortium name="DOE Joint Genome Institute"/>
            <person name="Kjaerbolling I."/>
            <person name="Vesth T."/>
            <person name="Frisvad J.C."/>
            <person name="Nybo J.L."/>
            <person name="Theobald S."/>
            <person name="Kildgaard S."/>
            <person name="Isbrandt T."/>
            <person name="Kuo A."/>
            <person name="Sato A."/>
            <person name="Lyhne E.K."/>
            <person name="Kogle M.E."/>
            <person name="Wiebenga A."/>
            <person name="Kun R.S."/>
            <person name="Lubbers R.J."/>
            <person name="Makela M.R."/>
            <person name="Barry K."/>
            <person name="Chovatia M."/>
            <person name="Clum A."/>
            <person name="Daum C."/>
            <person name="Haridas S."/>
            <person name="He G."/>
            <person name="LaButti K."/>
            <person name="Lipzen A."/>
            <person name="Mondo S."/>
            <person name="Riley R."/>
            <person name="Salamov A."/>
            <person name="Simmons B.A."/>
            <person name="Magnuson J.K."/>
            <person name="Henrissat B."/>
            <person name="Mortensen U.H."/>
            <person name="Larsen T.O."/>
            <person name="Devries R.P."/>
            <person name="Grigoriev I.V."/>
            <person name="Machida M."/>
            <person name="Baker S.E."/>
            <person name="Andersen M.R."/>
        </authorList>
    </citation>
    <scope>NUCLEOTIDE SEQUENCE [LARGE SCALE GENOMIC DNA]</scope>
    <source>
        <strain evidence="3 4">CBS 151.66</strain>
    </source>
</reference>
<protein>
    <submittedName>
        <fullName evidence="3">Uncharacterized protein</fullName>
    </submittedName>
</protein>
<evidence type="ECO:0000313" key="3">
    <source>
        <dbReference type="EMBL" id="KAB8071734.1"/>
    </source>
</evidence>
<keyword evidence="2" id="KW-0812">Transmembrane</keyword>
<dbReference type="Proteomes" id="UP000326565">
    <property type="component" value="Unassembled WGS sequence"/>
</dbReference>
<evidence type="ECO:0000313" key="4">
    <source>
        <dbReference type="Proteomes" id="UP000326565"/>
    </source>
</evidence>
<keyword evidence="2" id="KW-0472">Membrane</keyword>
<evidence type="ECO:0000256" key="2">
    <source>
        <dbReference type="SAM" id="Phobius"/>
    </source>
</evidence>
<keyword evidence="4" id="KW-1185">Reference proteome</keyword>
<dbReference type="EMBL" id="ML732265">
    <property type="protein sequence ID" value="KAB8071734.1"/>
    <property type="molecule type" value="Genomic_DNA"/>
</dbReference>
<organism evidence="3 4">
    <name type="scientific">Aspergillus leporis</name>
    <dbReference type="NCBI Taxonomy" id="41062"/>
    <lineage>
        <taxon>Eukaryota</taxon>
        <taxon>Fungi</taxon>
        <taxon>Dikarya</taxon>
        <taxon>Ascomycota</taxon>
        <taxon>Pezizomycotina</taxon>
        <taxon>Eurotiomycetes</taxon>
        <taxon>Eurotiomycetidae</taxon>
        <taxon>Eurotiales</taxon>
        <taxon>Aspergillaceae</taxon>
        <taxon>Aspergillus</taxon>
        <taxon>Aspergillus subgen. Circumdati</taxon>
    </lineage>
</organism>
<feature type="transmembrane region" description="Helical" evidence="2">
    <location>
        <begin position="20"/>
        <end position="37"/>
    </location>
</feature>
<gene>
    <name evidence="3" type="ORF">BDV29DRAFT_159231</name>
</gene>
<dbReference type="AlphaFoldDB" id="A0A5N5WWY6"/>
<sequence>MPNPSISLGKGVSPATKSRNIAILSMFAVIGGSWLVFRSLSPRRKQAFVPQGDNQAVDGELKLGRAEVVSEDDRQTMKGGKPGENKVGRAPHKGLTTP</sequence>
<proteinExistence type="predicted"/>
<name>A0A5N5WWY6_9EURO</name>
<feature type="region of interest" description="Disordered" evidence="1">
    <location>
        <begin position="70"/>
        <end position="98"/>
    </location>
</feature>
<dbReference type="OrthoDB" id="4480828at2759"/>